<dbReference type="InterPro" id="IPR030191">
    <property type="entry name" value="CodB"/>
</dbReference>
<evidence type="ECO:0000256" key="4">
    <source>
        <dbReference type="ARBA" id="ARBA00022989"/>
    </source>
</evidence>
<dbReference type="STRING" id="1821621.A8C75_14145"/>
<keyword evidence="4 6" id="KW-1133">Transmembrane helix</keyword>
<proteinExistence type="inferred from homology"/>
<evidence type="ECO:0000256" key="1">
    <source>
        <dbReference type="ARBA" id="ARBA00004141"/>
    </source>
</evidence>
<dbReference type="PANTHER" id="PTHR30569">
    <property type="entry name" value="CYTOSINE TRANSPORTER CODB"/>
    <property type="match status" value="1"/>
</dbReference>
<feature type="transmembrane region" description="Helical" evidence="6">
    <location>
        <begin position="369"/>
        <end position="391"/>
    </location>
</feature>
<sequence>MEDHALESVPDNAREGWLKLSWNTAGIVTTLIQLFFGALATFVAGFKIAMIAGITVTIIGSLLGWLCGHVAFKSGLSSTVMARQYGFGVKGSILGSAIFAFMIIGFLALENALLYQGFLFFFNMPDTVMNQVIIYGALSAAWIFLTLYGFKLVSRVSSISLVLFLVILIYMTYSVLVTTNQSFAAATSFGSILPADVLAGMGASTDMGKFIFCVNLFIGSAGALALVDADIGRYAKSSKDIGIAALLGNIFLDIVMVAIGGVVMFAGSSRLIDSYMAKGIPADVAQSMALSPDGVAAAFIVFGGIIGFILMIMAQGKAQVLNTYSGSLSLSNLFDAANLRMPRWMLVVAANLIALAMITMNILGLVQSWVNILGVLTTAFASIMLADYFIIRKNGRDKRVHDEAVNWAGIISTLVASILAHYVLNSLIPVEFFTSLVVSVTLYVILRKSVFKPA</sequence>
<dbReference type="Pfam" id="PF02133">
    <property type="entry name" value="Transp_cyt_pur"/>
    <property type="match status" value="1"/>
</dbReference>
<protein>
    <submittedName>
        <fullName evidence="7">Purine-cytosine permease-like transporter</fullName>
    </submittedName>
</protein>
<name>A0A1A9F5C9_9GAMM</name>
<dbReference type="GO" id="GO:0005886">
    <property type="term" value="C:plasma membrane"/>
    <property type="evidence" value="ECO:0007669"/>
    <property type="project" value="TreeGrafter"/>
</dbReference>
<feature type="transmembrane region" description="Helical" evidence="6">
    <location>
        <begin position="209"/>
        <end position="229"/>
    </location>
</feature>
<keyword evidence="3 6" id="KW-0812">Transmembrane</keyword>
<keyword evidence="5 6" id="KW-0472">Membrane</keyword>
<evidence type="ECO:0000313" key="7">
    <source>
        <dbReference type="EMBL" id="ANG65282.1"/>
    </source>
</evidence>
<feature type="transmembrane region" description="Helical" evidence="6">
    <location>
        <begin position="428"/>
        <end position="446"/>
    </location>
</feature>
<evidence type="ECO:0000256" key="5">
    <source>
        <dbReference type="ARBA" id="ARBA00023136"/>
    </source>
</evidence>
<evidence type="ECO:0000256" key="6">
    <source>
        <dbReference type="SAM" id="Phobius"/>
    </source>
</evidence>
<evidence type="ECO:0000256" key="3">
    <source>
        <dbReference type="ARBA" id="ARBA00022692"/>
    </source>
</evidence>
<dbReference type="AlphaFoldDB" id="A0A1A9F5C9"/>
<dbReference type="KEGG" id="mars:A8C75_14145"/>
<dbReference type="GO" id="GO:0015209">
    <property type="term" value="F:cytosine transmembrane transporter activity"/>
    <property type="evidence" value="ECO:0007669"/>
    <property type="project" value="InterPro"/>
</dbReference>
<keyword evidence="8" id="KW-1185">Reference proteome</keyword>
<dbReference type="PANTHER" id="PTHR30569:SF0">
    <property type="entry name" value="CYTOSINE PERMEASE"/>
    <property type="match status" value="1"/>
</dbReference>
<comment type="similarity">
    <text evidence="2">Belongs to the purine-cytosine permease (2.A.39) family.</text>
</comment>
<dbReference type="EMBL" id="CP015839">
    <property type="protein sequence ID" value="ANG65282.1"/>
    <property type="molecule type" value="Genomic_DNA"/>
</dbReference>
<dbReference type="Proteomes" id="UP000078070">
    <property type="component" value="Chromosome"/>
</dbReference>
<gene>
    <name evidence="7" type="ORF">A8C75_14145</name>
</gene>
<feature type="transmembrane region" description="Helical" evidence="6">
    <location>
        <begin position="132"/>
        <end position="150"/>
    </location>
</feature>
<dbReference type="InterPro" id="IPR001248">
    <property type="entry name" value="Pur-cyt_permease"/>
</dbReference>
<feature type="transmembrane region" description="Helical" evidence="6">
    <location>
        <begin position="20"/>
        <end position="44"/>
    </location>
</feature>
<feature type="transmembrane region" description="Helical" evidence="6">
    <location>
        <begin position="156"/>
        <end position="176"/>
    </location>
</feature>
<evidence type="ECO:0000313" key="8">
    <source>
        <dbReference type="Proteomes" id="UP000078070"/>
    </source>
</evidence>
<dbReference type="Gene3D" id="1.10.4160.10">
    <property type="entry name" value="Hydantoin permease"/>
    <property type="match status" value="1"/>
</dbReference>
<organism evidence="7 8">
    <name type="scientific">Marinobacterium aestuarii</name>
    <dbReference type="NCBI Taxonomy" id="1821621"/>
    <lineage>
        <taxon>Bacteria</taxon>
        <taxon>Pseudomonadati</taxon>
        <taxon>Pseudomonadota</taxon>
        <taxon>Gammaproteobacteria</taxon>
        <taxon>Oceanospirillales</taxon>
        <taxon>Oceanospirillaceae</taxon>
        <taxon>Marinobacterium</taxon>
    </lineage>
</organism>
<feature type="transmembrane region" description="Helical" evidence="6">
    <location>
        <begin position="241"/>
        <end position="266"/>
    </location>
</feature>
<feature type="transmembrane region" description="Helical" evidence="6">
    <location>
        <begin position="344"/>
        <end position="363"/>
    </location>
</feature>
<feature type="transmembrane region" description="Helical" evidence="6">
    <location>
        <begin position="295"/>
        <end position="314"/>
    </location>
</feature>
<evidence type="ECO:0000256" key="2">
    <source>
        <dbReference type="ARBA" id="ARBA00008974"/>
    </source>
</evidence>
<accession>A0A1A9F5C9</accession>
<feature type="transmembrane region" description="Helical" evidence="6">
    <location>
        <begin position="51"/>
        <end position="72"/>
    </location>
</feature>
<comment type="subcellular location">
    <subcellularLocation>
        <location evidence="1">Membrane</location>
        <topology evidence="1">Multi-pass membrane protein</topology>
    </subcellularLocation>
</comment>
<feature type="transmembrane region" description="Helical" evidence="6">
    <location>
        <begin position="92"/>
        <end position="120"/>
    </location>
</feature>
<reference evidence="8" key="1">
    <citation type="submission" date="2016-05" db="EMBL/GenBank/DDBJ databases">
        <authorList>
            <person name="Baek K."/>
            <person name="Yang S.-J."/>
        </authorList>
    </citation>
    <scope>NUCLEOTIDE SEQUENCE [LARGE SCALE GENOMIC DNA]</scope>
    <source>
        <strain evidence="8">ST58-10</strain>
    </source>
</reference>
<reference evidence="7 8" key="2">
    <citation type="journal article" date="2018" name="Int. J. Syst. Evol. Microbiol.">
        <title>Marinobacterium aestuarii sp. nov., a benzene-degrading marine bacterium isolated from estuary sediment.</title>
        <authorList>
            <person name="Bae S.S."/>
            <person name="Jung J."/>
            <person name="Chung D."/>
            <person name="Baek K."/>
        </authorList>
    </citation>
    <scope>NUCLEOTIDE SEQUENCE [LARGE SCALE GENOMIC DNA]</scope>
    <source>
        <strain evidence="7 8">ST58-10</strain>
    </source>
</reference>
<feature type="transmembrane region" description="Helical" evidence="6">
    <location>
        <begin position="403"/>
        <end position="422"/>
    </location>
</feature>